<evidence type="ECO:0000256" key="1">
    <source>
        <dbReference type="SAM" id="Phobius"/>
    </source>
</evidence>
<feature type="transmembrane region" description="Helical" evidence="1">
    <location>
        <begin position="27"/>
        <end position="48"/>
    </location>
</feature>
<gene>
    <name evidence="2" type="ORF">BAE44_0016029</name>
</gene>
<sequence length="116" mass="13171">DKRLYALFGVPVSSLILAILLRSHVNWIGWLGFSLTVFSLLPVQSYRLGIQSSFIVCGMYPNSNYRDDFTFWVFGASIPIWLVNALISAVGAVTGFLWLRHPQLCLSLEYKVRMVK</sequence>
<protein>
    <submittedName>
        <fullName evidence="2">Uncharacterized protein</fullName>
    </submittedName>
</protein>
<dbReference type="Proteomes" id="UP000095767">
    <property type="component" value="Unassembled WGS sequence"/>
</dbReference>
<comment type="caution">
    <text evidence="2">The sequence shown here is derived from an EMBL/GenBank/DDBJ whole genome shotgun (WGS) entry which is preliminary data.</text>
</comment>
<dbReference type="AlphaFoldDB" id="A0A1E5VCS7"/>
<keyword evidence="1" id="KW-0812">Transmembrane</keyword>
<name>A0A1E5VCS7_9POAL</name>
<keyword evidence="1" id="KW-1133">Transmembrane helix</keyword>
<dbReference type="EMBL" id="LWDX02044040">
    <property type="protein sequence ID" value="OEL22952.1"/>
    <property type="molecule type" value="Genomic_DNA"/>
</dbReference>
<dbReference type="OrthoDB" id="665483at2759"/>
<accession>A0A1E5VCS7</accession>
<feature type="transmembrane region" description="Helical" evidence="1">
    <location>
        <begin position="5"/>
        <end position="21"/>
    </location>
</feature>
<feature type="transmembrane region" description="Helical" evidence="1">
    <location>
        <begin position="69"/>
        <end position="99"/>
    </location>
</feature>
<proteinExistence type="predicted"/>
<organism evidence="2 3">
    <name type="scientific">Dichanthelium oligosanthes</name>
    <dbReference type="NCBI Taxonomy" id="888268"/>
    <lineage>
        <taxon>Eukaryota</taxon>
        <taxon>Viridiplantae</taxon>
        <taxon>Streptophyta</taxon>
        <taxon>Embryophyta</taxon>
        <taxon>Tracheophyta</taxon>
        <taxon>Spermatophyta</taxon>
        <taxon>Magnoliopsida</taxon>
        <taxon>Liliopsida</taxon>
        <taxon>Poales</taxon>
        <taxon>Poaceae</taxon>
        <taxon>PACMAD clade</taxon>
        <taxon>Panicoideae</taxon>
        <taxon>Panicodae</taxon>
        <taxon>Paniceae</taxon>
        <taxon>Dichantheliinae</taxon>
        <taxon>Dichanthelium</taxon>
    </lineage>
</organism>
<evidence type="ECO:0000313" key="2">
    <source>
        <dbReference type="EMBL" id="OEL22952.1"/>
    </source>
</evidence>
<keyword evidence="1" id="KW-0472">Membrane</keyword>
<reference evidence="2 3" key="1">
    <citation type="submission" date="2016-09" db="EMBL/GenBank/DDBJ databases">
        <title>The draft genome of Dichanthelium oligosanthes: A C3 panicoid grass species.</title>
        <authorList>
            <person name="Studer A.J."/>
            <person name="Schnable J.C."/>
            <person name="Brutnell T.P."/>
        </authorList>
    </citation>
    <scope>NUCLEOTIDE SEQUENCE [LARGE SCALE GENOMIC DNA]</scope>
    <source>
        <strain evidence="3">cv. Kellogg 1175</strain>
        <tissue evidence="2">Leaf</tissue>
    </source>
</reference>
<keyword evidence="3" id="KW-1185">Reference proteome</keyword>
<feature type="non-terminal residue" evidence="2">
    <location>
        <position position="1"/>
    </location>
</feature>
<evidence type="ECO:0000313" key="3">
    <source>
        <dbReference type="Proteomes" id="UP000095767"/>
    </source>
</evidence>